<dbReference type="GO" id="GO:1990380">
    <property type="term" value="F:K48-linked deubiquitinase activity"/>
    <property type="evidence" value="ECO:0007669"/>
    <property type="project" value="UniProtKB-UniRule"/>
</dbReference>
<feature type="region of interest" description="Disordered" evidence="3">
    <location>
        <begin position="131"/>
        <end position="161"/>
    </location>
</feature>
<dbReference type="Pfam" id="PF13898">
    <property type="entry name" value="MINDY-3_4_CD"/>
    <property type="match status" value="1"/>
</dbReference>
<keyword evidence="2" id="KW-0788">Thiol protease</keyword>
<evidence type="ECO:0000256" key="3">
    <source>
        <dbReference type="SAM" id="MobiDB-lite"/>
    </source>
</evidence>
<dbReference type="GO" id="GO:0004843">
    <property type="term" value="F:cysteine-type deubiquitinase activity"/>
    <property type="evidence" value="ECO:0007669"/>
    <property type="project" value="UniProtKB-UniRule"/>
</dbReference>
<keyword evidence="2" id="KW-0378">Hydrolase</keyword>
<evidence type="ECO:0000256" key="2">
    <source>
        <dbReference type="RuleBase" id="RU367088"/>
    </source>
</evidence>
<evidence type="ECO:0000313" key="6">
    <source>
        <dbReference type="Proteomes" id="UP000494165"/>
    </source>
</evidence>
<feature type="region of interest" description="Disordered" evidence="3">
    <location>
        <begin position="1"/>
        <end position="73"/>
    </location>
</feature>
<comment type="similarity">
    <text evidence="1 2">Belongs to the MINDY deubiquitinase family. FAM188 subfamily.</text>
</comment>
<keyword evidence="2" id="KW-0833">Ubl conjugation pathway</keyword>
<dbReference type="InterPro" id="IPR025257">
    <property type="entry name" value="MINDY-3/4_CD"/>
</dbReference>
<dbReference type="SMART" id="SM01174">
    <property type="entry name" value="DUF4205"/>
    <property type="match status" value="1"/>
</dbReference>
<name>A0A8S1DHV5_9INSE</name>
<comment type="catalytic activity">
    <reaction evidence="2">
        <text>Thiol-dependent hydrolysis of ester, thioester, amide, peptide and isopeptide bonds formed by the C-terminal Gly of ubiquitin (a 76-residue protein attached to proteins as an intracellular targeting signal).</text>
        <dbReference type="EC" id="3.4.19.12"/>
    </reaction>
</comment>
<dbReference type="Proteomes" id="UP000494165">
    <property type="component" value="Unassembled WGS sequence"/>
</dbReference>
<comment type="caution">
    <text evidence="5">The sequence shown here is derived from an EMBL/GenBank/DDBJ whole genome shotgun (WGS) entry which is preliminary data.</text>
</comment>
<dbReference type="OrthoDB" id="10263628at2759"/>
<evidence type="ECO:0000259" key="4">
    <source>
        <dbReference type="SMART" id="SM01174"/>
    </source>
</evidence>
<evidence type="ECO:0000313" key="5">
    <source>
        <dbReference type="EMBL" id="CAB3383263.1"/>
    </source>
</evidence>
<organism evidence="5 6">
    <name type="scientific">Cloeon dipterum</name>
    <dbReference type="NCBI Taxonomy" id="197152"/>
    <lineage>
        <taxon>Eukaryota</taxon>
        <taxon>Metazoa</taxon>
        <taxon>Ecdysozoa</taxon>
        <taxon>Arthropoda</taxon>
        <taxon>Hexapoda</taxon>
        <taxon>Insecta</taxon>
        <taxon>Pterygota</taxon>
        <taxon>Palaeoptera</taxon>
        <taxon>Ephemeroptera</taxon>
        <taxon>Pisciforma</taxon>
        <taxon>Baetidae</taxon>
        <taxon>Cloeon</taxon>
    </lineage>
</organism>
<dbReference type="AlphaFoldDB" id="A0A8S1DHV5"/>
<comment type="function">
    <text evidence="2">Hydrolase that can remove 'Lys-48'-linked conjugated ubiquitin from proteins.</text>
</comment>
<dbReference type="PANTHER" id="PTHR12473">
    <property type="entry name" value="UBIQUITIN CARBOXYL-TERMINAL HYDROLASE MINDY-4-RELATED"/>
    <property type="match status" value="1"/>
</dbReference>
<keyword evidence="2" id="KW-0645">Protease</keyword>
<feature type="compositionally biased region" description="Basic and acidic residues" evidence="3">
    <location>
        <begin position="52"/>
        <end position="63"/>
    </location>
</feature>
<evidence type="ECO:0000256" key="1">
    <source>
        <dbReference type="ARBA" id="ARBA00011074"/>
    </source>
</evidence>
<dbReference type="GO" id="GO:0071108">
    <property type="term" value="P:protein K48-linked deubiquitination"/>
    <property type="evidence" value="ECO:0007669"/>
    <property type="project" value="InterPro"/>
</dbReference>
<accession>A0A8S1DHV5</accession>
<feature type="domain" description="Deubiquitinating enzyme MINDY-3/4 conserved" evidence="4">
    <location>
        <begin position="228"/>
        <end position="515"/>
    </location>
</feature>
<dbReference type="PANTHER" id="PTHR12473:SF8">
    <property type="entry name" value="UBIQUITIN CARBOXYL-TERMINAL HYDROLASE MINDY-4-RELATED"/>
    <property type="match status" value="1"/>
</dbReference>
<dbReference type="EC" id="3.4.19.12" evidence="2"/>
<protein>
    <recommendedName>
        <fullName evidence="2">Ubiquitin carboxyl-terminal hydrolase MINDY</fullName>
        <ecNumber evidence="2">3.4.19.12</ecNumber>
    </recommendedName>
</protein>
<dbReference type="GO" id="GO:0006508">
    <property type="term" value="P:proteolysis"/>
    <property type="evidence" value="ECO:0007669"/>
    <property type="project" value="UniProtKB-KW"/>
</dbReference>
<keyword evidence="6" id="KW-1185">Reference proteome</keyword>
<sequence length="516" mass="56014">MDVEVPRGPHSINSRHSLAAAVGLRRRPPKGDGSILEALLKKSLPPAVEESGANHEPRTDDSPAKAAAPESFFQADEDQMVVSESTSSSENQPETDANADLADLTEEGPIVETDVVISNLLDAQEESIEAAEINCDTRSAEPGAADDSSRTKQLSNAPSPNKILISSACRTKLPINKTRFIPHAPPAVPKNDEKPVDELIEEAIPVAPVTEKNLGTRPLTLPSAMELKSVLLGTPEGQFFKDWRESELFVSADKFRDATESGISGVLAVLQGFVAKEMTFCRVADEEEAFVTAVAQILWQSGQNAHACLAICGEEERLVGCGRYRRDGLTEAMLVLHLGSADETRAAVQRHADQLRAPGGLLLLVASLVLSKGLDEFRGRAPLLSKANVCLVNLTLTGRLDMREAKQRAQVGLLSLAEHYGHLKVPSCLKTPRWPVWVVELGPDKYSVILSTNAKLVADWRAELAFRLQIYDADGIKNAAITTGGELNEEEEKAASYLEMTIRTKWSGAQIQWIPK</sequence>
<proteinExistence type="inferred from homology"/>
<dbReference type="EMBL" id="CADEPI010000302">
    <property type="protein sequence ID" value="CAB3383263.1"/>
    <property type="molecule type" value="Genomic_DNA"/>
</dbReference>
<gene>
    <name evidence="5" type="ORF">CLODIP_2_CD14223</name>
</gene>
<reference evidence="5 6" key="1">
    <citation type="submission" date="2020-04" db="EMBL/GenBank/DDBJ databases">
        <authorList>
            <person name="Alioto T."/>
            <person name="Alioto T."/>
            <person name="Gomez Garrido J."/>
        </authorList>
    </citation>
    <scope>NUCLEOTIDE SEQUENCE [LARGE SCALE GENOMIC DNA]</scope>
</reference>
<dbReference type="InterPro" id="IPR039785">
    <property type="entry name" value="MINY3/4"/>
</dbReference>